<keyword evidence="5" id="KW-1185">Reference proteome</keyword>
<protein>
    <submittedName>
        <fullName evidence="4">Type IV pilus biogenesis protein PilK</fullName>
    </submittedName>
</protein>
<dbReference type="OrthoDB" id="8613141at2"/>
<evidence type="ECO:0000256" key="1">
    <source>
        <dbReference type="SAM" id="Phobius"/>
    </source>
</evidence>
<dbReference type="Pfam" id="PF13681">
    <property type="entry name" value="PilX"/>
    <property type="match status" value="1"/>
</dbReference>
<dbReference type="InterPro" id="IPR025746">
    <property type="entry name" value="PilX_N_dom"/>
</dbReference>
<keyword evidence="1" id="KW-0812">Transmembrane</keyword>
<dbReference type="RefSeq" id="WP_085416547.1">
    <property type="nucleotide sequence ID" value="NZ_CAUJPY010000013.1"/>
</dbReference>
<accession>A0A1X3CXN2</accession>
<evidence type="ECO:0000259" key="2">
    <source>
        <dbReference type="Pfam" id="PF13681"/>
    </source>
</evidence>
<sequence length="199" mass="21702">MRKPLITALPQKQEGFSLFIVLIMMLVIAFLVIAATQSYNTEMRISSNDADRKAAFSIAEAALRQGETDIANFTDAKFSANCEDGLCAEAGQQQAGTIPTVMGTLTLEACSTKECANINAWERKDNKGKLFLEEEGRQYSVAADSANKPARYIIEATGSSEQPDGGIRVIYRVTSRAWGKNPNTSVTLQSYVEGVYNVN</sequence>
<dbReference type="KEGG" id="nci:NCTC10296_02396"/>
<dbReference type="Pfam" id="PF14341">
    <property type="entry name" value="PilX_N"/>
    <property type="match status" value="1"/>
</dbReference>
<keyword evidence="1" id="KW-1133">Transmembrane helix</keyword>
<feature type="transmembrane region" description="Helical" evidence="1">
    <location>
        <begin position="15"/>
        <end position="35"/>
    </location>
</feature>
<feature type="domain" description="Type 4 fimbrial biogenesis protein PilX N-terminal" evidence="3">
    <location>
        <begin position="15"/>
        <end position="64"/>
    </location>
</feature>
<dbReference type="STRING" id="493.BWD07_06435"/>
<dbReference type="Proteomes" id="UP000279284">
    <property type="component" value="Chromosome"/>
</dbReference>
<evidence type="ECO:0000313" key="5">
    <source>
        <dbReference type="Proteomes" id="UP000279284"/>
    </source>
</evidence>
<feature type="domain" description="PilX/PilW C-terminal" evidence="2">
    <location>
        <begin position="99"/>
        <end position="192"/>
    </location>
</feature>
<proteinExistence type="predicted"/>
<dbReference type="InterPro" id="IPR025205">
    <property type="entry name" value="PilX/PilW_C"/>
</dbReference>
<keyword evidence="1" id="KW-0472">Membrane</keyword>
<organism evidence="4 5">
    <name type="scientific">Neisseria canis</name>
    <dbReference type="NCBI Taxonomy" id="493"/>
    <lineage>
        <taxon>Bacteria</taxon>
        <taxon>Pseudomonadati</taxon>
        <taxon>Pseudomonadota</taxon>
        <taxon>Betaproteobacteria</taxon>
        <taxon>Neisseriales</taxon>
        <taxon>Neisseriaceae</taxon>
        <taxon>Neisseria</taxon>
    </lineage>
</organism>
<evidence type="ECO:0000259" key="3">
    <source>
        <dbReference type="Pfam" id="PF14341"/>
    </source>
</evidence>
<dbReference type="EMBL" id="LR134313">
    <property type="protein sequence ID" value="VEF03590.1"/>
    <property type="molecule type" value="Genomic_DNA"/>
</dbReference>
<name>A0A1X3CXN2_9NEIS</name>
<dbReference type="AlphaFoldDB" id="A0A1X3CXN2"/>
<evidence type="ECO:0000313" key="4">
    <source>
        <dbReference type="EMBL" id="VEF03590.1"/>
    </source>
</evidence>
<gene>
    <name evidence="4" type="primary">pilK</name>
    <name evidence="4" type="ORF">NCTC10296_02396</name>
</gene>
<reference evidence="4 5" key="1">
    <citation type="submission" date="2018-12" db="EMBL/GenBank/DDBJ databases">
        <authorList>
            <consortium name="Pathogen Informatics"/>
        </authorList>
    </citation>
    <scope>NUCLEOTIDE SEQUENCE [LARGE SCALE GENOMIC DNA]</scope>
    <source>
        <strain evidence="4 5">NCTC10296</strain>
    </source>
</reference>